<keyword evidence="8 11" id="KW-1133">Transmembrane helix</keyword>
<dbReference type="RefSeq" id="WP_212141717.1">
    <property type="nucleotide sequence ID" value="NZ_JAGSSW010000002.1"/>
</dbReference>
<evidence type="ECO:0000313" key="12">
    <source>
        <dbReference type="EMBL" id="MBR8463620.1"/>
    </source>
</evidence>
<keyword evidence="13" id="KW-1185">Reference proteome</keyword>
<feature type="transmembrane region" description="Helical" evidence="11">
    <location>
        <begin position="20"/>
        <end position="37"/>
    </location>
</feature>
<proteinExistence type="inferred from homology"/>
<evidence type="ECO:0000256" key="9">
    <source>
        <dbReference type="ARBA" id="ARBA00023136"/>
    </source>
</evidence>
<organism evidence="12 13">
    <name type="scientific">Campylobacter anatolicus</name>
    <dbReference type="NCBI Taxonomy" id="2829105"/>
    <lineage>
        <taxon>Bacteria</taxon>
        <taxon>Pseudomonadati</taxon>
        <taxon>Campylobacterota</taxon>
        <taxon>Epsilonproteobacteria</taxon>
        <taxon>Campylobacterales</taxon>
        <taxon>Campylobacteraceae</taxon>
        <taxon>Campylobacter</taxon>
    </lineage>
</organism>
<evidence type="ECO:0000256" key="5">
    <source>
        <dbReference type="ARBA" id="ARBA00022519"/>
    </source>
</evidence>
<evidence type="ECO:0000256" key="2">
    <source>
        <dbReference type="ARBA" id="ARBA00005811"/>
    </source>
</evidence>
<comment type="subcellular location">
    <subcellularLocation>
        <location evidence="1">Cell inner membrane</location>
        <topology evidence="1">Single-pass type II membrane protein</topology>
    </subcellularLocation>
    <subcellularLocation>
        <location evidence="10">Cell membrane</location>
        <topology evidence="10">Single-pass type II membrane protein</topology>
    </subcellularLocation>
</comment>
<sequence>MAFKFVDDKPELNITPLVDIMLVLLAILMVTTPTLVYQEEIALPDGSKSKVSTAKQKDLIVYINIDRKVRIEQSVMSLAEFPDNIALMSVKYDKTMPIYIKADKNLKYDDVMFLLKTLKNSGFNKVALETNG</sequence>
<dbReference type="PANTHER" id="PTHR30558:SF12">
    <property type="entry name" value="BIOPOLYMER TRANSPORT PROTEIN EXBD"/>
    <property type="match status" value="1"/>
</dbReference>
<evidence type="ECO:0000313" key="13">
    <source>
        <dbReference type="Proteomes" id="UP000682951"/>
    </source>
</evidence>
<evidence type="ECO:0000256" key="7">
    <source>
        <dbReference type="ARBA" id="ARBA00022927"/>
    </source>
</evidence>
<keyword evidence="7 10" id="KW-0653">Protein transport</keyword>
<evidence type="ECO:0000256" key="11">
    <source>
        <dbReference type="SAM" id="Phobius"/>
    </source>
</evidence>
<comment type="similarity">
    <text evidence="2 10">Belongs to the ExbD/TolR family.</text>
</comment>
<accession>A0ABS5HHA5</accession>
<keyword evidence="3 10" id="KW-0813">Transport</keyword>
<reference evidence="12 13" key="1">
    <citation type="submission" date="2021-04" db="EMBL/GenBank/DDBJ databases">
        <title>Molecular and phenotypic characterization and identification of bacterial isolates recovered from the Anatolian ground squirrels (Spermophilus xanthoprymnus) and which have the potential to form a new species in the Campylobacter genus.</title>
        <authorList>
            <person name="Aydin F."/>
            <person name="Abay S."/>
            <person name="Kayman T."/>
            <person name="Karakaya E."/>
            <person name="Mustak H.K."/>
            <person name="Mustak I.B."/>
            <person name="Bilgin N."/>
            <person name="Duzler A."/>
            <person name="Sahin O."/>
            <person name="Guran O."/>
            <person name="Saticioglu I.B."/>
        </authorList>
    </citation>
    <scope>NUCLEOTIDE SEQUENCE [LARGE SCALE GENOMIC DNA]</scope>
    <source>
        <strain evidence="13">faydin-G24</strain>
    </source>
</reference>
<evidence type="ECO:0000256" key="10">
    <source>
        <dbReference type="RuleBase" id="RU003879"/>
    </source>
</evidence>
<dbReference type="Pfam" id="PF02472">
    <property type="entry name" value="ExbD"/>
    <property type="match status" value="1"/>
</dbReference>
<evidence type="ECO:0000256" key="4">
    <source>
        <dbReference type="ARBA" id="ARBA00022475"/>
    </source>
</evidence>
<protein>
    <submittedName>
        <fullName evidence="12">Biopolymer transporter ExbD</fullName>
    </submittedName>
</protein>
<dbReference type="InterPro" id="IPR003400">
    <property type="entry name" value="ExbD"/>
</dbReference>
<keyword evidence="9 11" id="KW-0472">Membrane</keyword>
<keyword evidence="6 10" id="KW-0812">Transmembrane</keyword>
<keyword evidence="4" id="KW-1003">Cell membrane</keyword>
<dbReference type="Proteomes" id="UP000682951">
    <property type="component" value="Unassembled WGS sequence"/>
</dbReference>
<evidence type="ECO:0000256" key="3">
    <source>
        <dbReference type="ARBA" id="ARBA00022448"/>
    </source>
</evidence>
<comment type="caution">
    <text evidence="12">The sequence shown here is derived from an EMBL/GenBank/DDBJ whole genome shotgun (WGS) entry which is preliminary data.</text>
</comment>
<evidence type="ECO:0000256" key="6">
    <source>
        <dbReference type="ARBA" id="ARBA00022692"/>
    </source>
</evidence>
<keyword evidence="5" id="KW-0997">Cell inner membrane</keyword>
<gene>
    <name evidence="12" type="ORF">KDD93_03410</name>
</gene>
<dbReference type="PANTHER" id="PTHR30558">
    <property type="entry name" value="EXBD MEMBRANE COMPONENT OF PMF-DRIVEN MACROMOLECULE IMPORT SYSTEM"/>
    <property type="match status" value="1"/>
</dbReference>
<dbReference type="EMBL" id="JAGSSW010000002">
    <property type="protein sequence ID" value="MBR8463620.1"/>
    <property type="molecule type" value="Genomic_DNA"/>
</dbReference>
<evidence type="ECO:0000256" key="8">
    <source>
        <dbReference type="ARBA" id="ARBA00022989"/>
    </source>
</evidence>
<name>A0ABS5HHA5_9BACT</name>
<evidence type="ECO:0000256" key="1">
    <source>
        <dbReference type="ARBA" id="ARBA00004249"/>
    </source>
</evidence>
<dbReference type="Gene3D" id="3.30.420.270">
    <property type="match status" value="1"/>
</dbReference>